<dbReference type="InterPro" id="IPR013154">
    <property type="entry name" value="ADH-like_N"/>
</dbReference>
<dbReference type="InterPro" id="IPR011032">
    <property type="entry name" value="GroES-like_sf"/>
</dbReference>
<dbReference type="PANTHER" id="PTHR44154">
    <property type="entry name" value="QUINONE OXIDOREDUCTASE"/>
    <property type="match status" value="1"/>
</dbReference>
<feature type="domain" description="Enoyl reductase (ER)" evidence="2">
    <location>
        <begin position="7"/>
        <end position="177"/>
    </location>
</feature>
<dbReference type="AlphaFoldDB" id="A0A9X2VVI5"/>
<feature type="non-terminal residue" evidence="3">
    <location>
        <position position="179"/>
    </location>
</feature>
<evidence type="ECO:0000259" key="2">
    <source>
        <dbReference type="SMART" id="SM00829"/>
    </source>
</evidence>
<organism evidence="3 4">
    <name type="scientific">Umezawaea endophytica</name>
    <dbReference type="NCBI Taxonomy" id="1654476"/>
    <lineage>
        <taxon>Bacteria</taxon>
        <taxon>Bacillati</taxon>
        <taxon>Actinomycetota</taxon>
        <taxon>Actinomycetes</taxon>
        <taxon>Pseudonocardiales</taxon>
        <taxon>Pseudonocardiaceae</taxon>
        <taxon>Umezawaea</taxon>
    </lineage>
</organism>
<dbReference type="Gene3D" id="3.40.50.720">
    <property type="entry name" value="NAD(P)-binding Rossmann-like Domain"/>
    <property type="match status" value="1"/>
</dbReference>
<dbReference type="InterPro" id="IPR036291">
    <property type="entry name" value="NAD(P)-bd_dom_sf"/>
</dbReference>
<dbReference type="EMBL" id="JANYMP010000029">
    <property type="protein sequence ID" value="MCS7483162.1"/>
    <property type="molecule type" value="Genomic_DNA"/>
</dbReference>
<dbReference type="RefSeq" id="WP_259628621.1">
    <property type="nucleotide sequence ID" value="NZ_JANYMP010000029.1"/>
</dbReference>
<gene>
    <name evidence="3" type="ORF">NZH93_40500</name>
</gene>
<dbReference type="Pfam" id="PF08240">
    <property type="entry name" value="ADH_N"/>
    <property type="match status" value="1"/>
</dbReference>
<evidence type="ECO:0000313" key="4">
    <source>
        <dbReference type="Proteomes" id="UP001141259"/>
    </source>
</evidence>
<evidence type="ECO:0000313" key="3">
    <source>
        <dbReference type="EMBL" id="MCS7483162.1"/>
    </source>
</evidence>
<dbReference type="SUPFAM" id="SSF50129">
    <property type="entry name" value="GroES-like"/>
    <property type="match status" value="1"/>
</dbReference>
<reference evidence="3" key="1">
    <citation type="submission" date="2022-08" db="EMBL/GenBank/DDBJ databases">
        <authorList>
            <person name="Tistechok S."/>
            <person name="Samborskyy M."/>
            <person name="Roman I."/>
        </authorList>
    </citation>
    <scope>NUCLEOTIDE SEQUENCE</scope>
    <source>
        <strain evidence="3">DSM 103496</strain>
    </source>
</reference>
<name>A0A9X2VVI5_9PSEU</name>
<dbReference type="SUPFAM" id="SSF51735">
    <property type="entry name" value="NAD(P)-binding Rossmann-fold domains"/>
    <property type="match status" value="1"/>
</dbReference>
<comment type="caution">
    <text evidence="3">The sequence shown here is derived from an EMBL/GenBank/DDBJ whole genome shotgun (WGS) entry which is preliminary data.</text>
</comment>
<sequence>MLTAVVTSPEELAVVQAPEPVPGPGQVLIDVDAVGVGYVDLMSRRGEYFNFPGAGATPGIEVVGRVATTGPGTPETLVGQRFLALLTTFGGYAEKVVANADRLLLAPDGLSGDDVAALGLNALVAESALHRAEVTAGDRVLILGAGGGIGVLATQIAHARQAEVTVVTSSADRGDRLRA</sequence>
<evidence type="ECO:0000256" key="1">
    <source>
        <dbReference type="ARBA" id="ARBA00022857"/>
    </source>
</evidence>
<dbReference type="Gene3D" id="3.90.180.10">
    <property type="entry name" value="Medium-chain alcohol dehydrogenases, catalytic domain"/>
    <property type="match status" value="1"/>
</dbReference>
<dbReference type="GO" id="GO:0016491">
    <property type="term" value="F:oxidoreductase activity"/>
    <property type="evidence" value="ECO:0007669"/>
    <property type="project" value="InterPro"/>
</dbReference>
<keyword evidence="4" id="KW-1185">Reference proteome</keyword>
<dbReference type="InterPro" id="IPR051603">
    <property type="entry name" value="Zinc-ADH_QOR/CCCR"/>
</dbReference>
<dbReference type="PANTHER" id="PTHR44154:SF1">
    <property type="entry name" value="QUINONE OXIDOREDUCTASE"/>
    <property type="match status" value="1"/>
</dbReference>
<dbReference type="SMART" id="SM00829">
    <property type="entry name" value="PKS_ER"/>
    <property type="match status" value="1"/>
</dbReference>
<accession>A0A9X2VVI5</accession>
<protein>
    <submittedName>
        <fullName evidence="3">Alcohol dehydrogenase catalytic domain-containing protein</fullName>
    </submittedName>
</protein>
<keyword evidence="1" id="KW-0521">NADP</keyword>
<proteinExistence type="predicted"/>
<dbReference type="Proteomes" id="UP001141259">
    <property type="component" value="Unassembled WGS sequence"/>
</dbReference>
<dbReference type="InterPro" id="IPR020843">
    <property type="entry name" value="ER"/>
</dbReference>